<protein>
    <submittedName>
        <fullName evidence="4">GRIP domain-containing protein</fullName>
    </submittedName>
</protein>
<dbReference type="Gene3D" id="1.20.5.340">
    <property type="match status" value="1"/>
</dbReference>
<dbReference type="EMBL" id="UYYF01004339">
    <property type="protein sequence ID" value="VDN02668.1"/>
    <property type="molecule type" value="Genomic_DNA"/>
</dbReference>
<proteinExistence type="predicted"/>
<dbReference type="OMA" id="QHENDEH"/>
<feature type="coiled-coil region" evidence="1">
    <location>
        <begin position="820"/>
        <end position="854"/>
    </location>
</feature>
<evidence type="ECO:0000256" key="1">
    <source>
        <dbReference type="SAM" id="Coils"/>
    </source>
</evidence>
<accession>A0A0N5CYB6</accession>
<dbReference type="STRING" id="103827.A0A0N5CYB6"/>
<reference evidence="2 3" key="2">
    <citation type="submission" date="2018-11" db="EMBL/GenBank/DDBJ databases">
        <authorList>
            <consortium name="Pathogen Informatics"/>
        </authorList>
    </citation>
    <scope>NUCLEOTIDE SEQUENCE [LARGE SCALE GENOMIC DNA]</scope>
</reference>
<name>A0A0N5CYB6_THECL</name>
<keyword evidence="3" id="KW-1185">Reference proteome</keyword>
<dbReference type="WBParaSite" id="TCLT_0000543201-mRNA-1">
    <property type="protein sequence ID" value="TCLT_0000543201-mRNA-1"/>
    <property type="gene ID" value="TCLT_0000543201"/>
</dbReference>
<evidence type="ECO:0000313" key="4">
    <source>
        <dbReference type="WBParaSite" id="TCLT_0000543201-mRNA-1"/>
    </source>
</evidence>
<dbReference type="AlphaFoldDB" id="A0A0N5CYB6"/>
<feature type="coiled-coil region" evidence="1">
    <location>
        <begin position="2"/>
        <end position="125"/>
    </location>
</feature>
<dbReference type="OrthoDB" id="5917859at2759"/>
<sequence>MLDEERLRSESLENVNEEMSTKLSTQKFQLDEISAKNEEINKLIQKVNDLECSLGEHKQWLEDANNRASYLDNLNREKDQSIEEMAKKVEDKEHGLAEVTTSQEIMELKSVIENLRREVEEKNDYICQIEKVKGEVEWSLGEHRQWLEDANNRIGTLENEKLDAWKKVSELEERIAATQSETSMSSDAFNEMKSTLEQLELKLAEKVDECERFSRQKTELEVSSERLRISLEEAEKSELLAERKKLEEQIEERDNQLVDINKYKNELEIKLNKQEELLQEANNKIKKLEEEAYTRKDSVQDSMQKLDDQFKELKEVNEELHKTLLEKQEALSTLPEDDQMMKEICQQEARSDEVSELLSQTNEELTSATRENEELKQVIEDLRRSLSGKETELSDLHKLRNDTEWSLGEHKHWLNDAKIRIEELENSVKHLNEEVISCNQQCERLKAENNDLKEKTEQTVSEEEESKIDDQINLLSTIDALKSQLDQKEAELSQLYQNKNEAEWYLGEHRCWLANANQKIEELQKLLEEKDRTIKSLETDVQNYITQAACEAEKYQKLTEQASLVETKLIEVSDSLDHTVDYRALIVVVAELKEKLEAKNIESSKVMEEKEEIRLKLQDQERLLKDVQTRINNLEKIIEEKDDSIIHAYQEINDLKTELEMERLKHQEFIQQSDHIKNLEQQLQEKTEMQQLFNTENELKIRNLENELSDRIAQIDQLKQQIDNQNITIKIEVLDITLIAKDQEISGLRRRVQSITASDSEIDEEDEELLEALDCLEKKLGEAQEGKCELNFIECINVVSDLKARLRTKLIKCETMRKGCEETECLAREERLRLKEKNAQVEQLAKLLSIKEESELTVREQVKENFFLSALQLRSQLEKAQCRLNDALNFMTQIGDKMCDESEEAKSLFDAIQKIRDEVEWQIADEHKQRIEERNQK</sequence>
<dbReference type="Proteomes" id="UP000276776">
    <property type="component" value="Unassembled WGS sequence"/>
</dbReference>
<reference evidence="4" key="1">
    <citation type="submission" date="2017-02" db="UniProtKB">
        <authorList>
            <consortium name="WormBaseParasite"/>
        </authorList>
    </citation>
    <scope>IDENTIFICATION</scope>
</reference>
<evidence type="ECO:0000313" key="2">
    <source>
        <dbReference type="EMBL" id="VDN02668.1"/>
    </source>
</evidence>
<feature type="coiled-coil region" evidence="1">
    <location>
        <begin position="589"/>
        <end position="721"/>
    </location>
</feature>
<keyword evidence="1" id="KW-0175">Coiled coil</keyword>
<gene>
    <name evidence="2" type="ORF">TCLT_LOCUS5421</name>
</gene>
<feature type="coiled-coil region" evidence="1">
    <location>
        <begin position="189"/>
        <end position="547"/>
    </location>
</feature>
<organism evidence="4">
    <name type="scientific">Thelazia callipaeda</name>
    <name type="common">Oriental eyeworm</name>
    <name type="synonym">Parasitic nematode</name>
    <dbReference type="NCBI Taxonomy" id="103827"/>
    <lineage>
        <taxon>Eukaryota</taxon>
        <taxon>Metazoa</taxon>
        <taxon>Ecdysozoa</taxon>
        <taxon>Nematoda</taxon>
        <taxon>Chromadorea</taxon>
        <taxon>Rhabditida</taxon>
        <taxon>Spirurina</taxon>
        <taxon>Spiruromorpha</taxon>
        <taxon>Thelazioidea</taxon>
        <taxon>Thelaziidae</taxon>
        <taxon>Thelazia</taxon>
    </lineage>
</organism>
<evidence type="ECO:0000313" key="3">
    <source>
        <dbReference type="Proteomes" id="UP000276776"/>
    </source>
</evidence>